<comment type="subcellular location">
    <subcellularLocation>
        <location evidence="1">Cell membrane</location>
        <topology evidence="1">Multi-pass membrane protein</topology>
    </subcellularLocation>
</comment>
<dbReference type="RefSeq" id="WP_160591363.1">
    <property type="nucleotide sequence ID" value="NZ_CP047895.1"/>
</dbReference>
<evidence type="ECO:0000256" key="1">
    <source>
        <dbReference type="ARBA" id="ARBA00004651"/>
    </source>
</evidence>
<feature type="transmembrane region" description="Helical" evidence="6">
    <location>
        <begin position="445"/>
        <end position="465"/>
    </location>
</feature>
<name>A0A7Z2S4Z0_9SPHN</name>
<evidence type="ECO:0000256" key="4">
    <source>
        <dbReference type="ARBA" id="ARBA00022989"/>
    </source>
</evidence>
<feature type="transmembrane region" description="Helical" evidence="6">
    <location>
        <begin position="182"/>
        <end position="200"/>
    </location>
</feature>
<feature type="transmembrane region" description="Helical" evidence="6">
    <location>
        <begin position="338"/>
        <end position="357"/>
    </location>
</feature>
<feature type="transmembrane region" description="Helical" evidence="6">
    <location>
        <begin position="126"/>
        <end position="144"/>
    </location>
</feature>
<keyword evidence="3 6" id="KW-0812">Transmembrane</keyword>
<dbReference type="InterPro" id="IPR002797">
    <property type="entry name" value="Polysacc_synth"/>
</dbReference>
<dbReference type="InterPro" id="IPR050833">
    <property type="entry name" value="Poly_Biosynth_Transport"/>
</dbReference>
<dbReference type="PANTHER" id="PTHR30250:SF26">
    <property type="entry name" value="PSMA PROTEIN"/>
    <property type="match status" value="1"/>
</dbReference>
<feature type="transmembrane region" description="Helical" evidence="6">
    <location>
        <begin position="420"/>
        <end position="439"/>
    </location>
</feature>
<organism evidence="7 8">
    <name type="scientific">Sphingomonas changnyeongensis</name>
    <dbReference type="NCBI Taxonomy" id="2698679"/>
    <lineage>
        <taxon>Bacteria</taxon>
        <taxon>Pseudomonadati</taxon>
        <taxon>Pseudomonadota</taxon>
        <taxon>Alphaproteobacteria</taxon>
        <taxon>Sphingomonadales</taxon>
        <taxon>Sphingomonadaceae</taxon>
        <taxon>Sphingomonas</taxon>
    </lineage>
</organism>
<gene>
    <name evidence="7" type="ORF">GVO57_01800</name>
</gene>
<feature type="transmembrane region" description="Helical" evidence="6">
    <location>
        <begin position="79"/>
        <end position="106"/>
    </location>
</feature>
<dbReference type="AlphaFoldDB" id="A0A7Z2S4Z0"/>
<keyword evidence="5 6" id="KW-0472">Membrane</keyword>
<feature type="transmembrane region" description="Helical" evidence="6">
    <location>
        <begin position="377"/>
        <end position="399"/>
    </location>
</feature>
<evidence type="ECO:0000313" key="8">
    <source>
        <dbReference type="Proteomes" id="UP000464468"/>
    </source>
</evidence>
<dbReference type="CDD" id="cd13128">
    <property type="entry name" value="MATE_Wzx_like"/>
    <property type="match status" value="1"/>
</dbReference>
<feature type="transmembrane region" description="Helical" evidence="6">
    <location>
        <begin position="298"/>
        <end position="317"/>
    </location>
</feature>
<dbReference type="KEGG" id="schy:GVO57_01800"/>
<dbReference type="Proteomes" id="UP000464468">
    <property type="component" value="Chromosome"/>
</dbReference>
<dbReference type="Pfam" id="PF01943">
    <property type="entry name" value="Polysacc_synt"/>
    <property type="match status" value="1"/>
</dbReference>
<keyword evidence="2" id="KW-1003">Cell membrane</keyword>
<sequence>MSIGRNTSYNLIGAIVPMALALATVPLYLKLVGADRYGVLSIAFLLLGYFGLFDLGLGRATTYRIAALKDADAQARADVFWTAIAVNILMGAVGAAVLYVAADYFFAHVFKVDAALRPEIVESVPLLALSVPVATLTGTLSGALQARERFLQSNMISILSTSLFQILPLILAFVSGPRLGPLLAAALAARSVAILMLWWACRDVLTRGQSQRFSGAEARQLLGYGGWVTVTALFGPMLVILDRFAIGAILGAVAVTIYTVPFQLAQRLSVIPGALSGALFPRLPTASEAERITLTDNAILALLAALSAPVLVACYLIHPFFDLWIGRELGRQSAEVGVVILLGFWVNAFAVVPYSWLQATGRPDLVTKLLLIQIPPYLAALYVGMTQFGLMGCAVVFSLRCAVDFIAMALAARGRVSHGRWIALLGLVLLAGAGSGALMDYRQPLWWLSGMALAALATAISWAILPGEFRLLITARLGALRRRAG</sequence>
<accession>A0A7Z2S4Z0</accession>
<proteinExistence type="predicted"/>
<evidence type="ECO:0000313" key="7">
    <source>
        <dbReference type="EMBL" id="QHL89788.1"/>
    </source>
</evidence>
<evidence type="ECO:0000256" key="3">
    <source>
        <dbReference type="ARBA" id="ARBA00022692"/>
    </source>
</evidence>
<feature type="transmembrane region" description="Helical" evidence="6">
    <location>
        <begin position="12"/>
        <end position="31"/>
    </location>
</feature>
<evidence type="ECO:0000256" key="5">
    <source>
        <dbReference type="ARBA" id="ARBA00023136"/>
    </source>
</evidence>
<feature type="transmembrane region" description="Helical" evidence="6">
    <location>
        <begin position="221"/>
        <end position="238"/>
    </location>
</feature>
<reference evidence="7 8" key="1">
    <citation type="submission" date="2020-01" db="EMBL/GenBank/DDBJ databases">
        <title>Sphingomonas sp. C33 whole genome sequece.</title>
        <authorList>
            <person name="Park C."/>
        </authorList>
    </citation>
    <scope>NUCLEOTIDE SEQUENCE [LARGE SCALE GENOMIC DNA]</scope>
    <source>
        <strain evidence="7 8">C33</strain>
    </source>
</reference>
<feature type="transmembrane region" description="Helical" evidence="6">
    <location>
        <begin position="244"/>
        <end position="261"/>
    </location>
</feature>
<dbReference type="EMBL" id="CP047895">
    <property type="protein sequence ID" value="QHL89788.1"/>
    <property type="molecule type" value="Genomic_DNA"/>
</dbReference>
<feature type="transmembrane region" description="Helical" evidence="6">
    <location>
        <begin position="37"/>
        <end position="58"/>
    </location>
</feature>
<keyword evidence="4 6" id="KW-1133">Transmembrane helix</keyword>
<keyword evidence="8" id="KW-1185">Reference proteome</keyword>
<protein>
    <submittedName>
        <fullName evidence="7">Oligosaccharide flippase family protein</fullName>
    </submittedName>
</protein>
<dbReference type="GO" id="GO:0005886">
    <property type="term" value="C:plasma membrane"/>
    <property type="evidence" value="ECO:0007669"/>
    <property type="project" value="UniProtKB-SubCell"/>
</dbReference>
<feature type="transmembrane region" description="Helical" evidence="6">
    <location>
        <begin position="156"/>
        <end position="176"/>
    </location>
</feature>
<evidence type="ECO:0000256" key="6">
    <source>
        <dbReference type="SAM" id="Phobius"/>
    </source>
</evidence>
<dbReference type="PANTHER" id="PTHR30250">
    <property type="entry name" value="PST FAMILY PREDICTED COLANIC ACID TRANSPORTER"/>
    <property type="match status" value="1"/>
</dbReference>
<evidence type="ECO:0000256" key="2">
    <source>
        <dbReference type="ARBA" id="ARBA00022475"/>
    </source>
</evidence>